<dbReference type="AlphaFoldDB" id="A0A6B2G5K6"/>
<reference evidence="3" key="1">
    <citation type="submission" date="2018-11" db="EMBL/GenBank/DDBJ databases">
        <title>Myxobolus squamalis genome and transcriptome.</title>
        <authorList>
            <person name="Yahalomi D."/>
            <person name="Atkinson S.D."/>
            <person name="Neuhof M."/>
            <person name="Chang E.S."/>
            <person name="Philippe H."/>
            <person name="Cartwright P."/>
            <person name="Bartholomew J.L."/>
            <person name="Huchon D."/>
        </authorList>
    </citation>
    <scope>NUCLEOTIDE SEQUENCE</scope>
    <source>
        <strain evidence="3">71B08</strain>
        <tissue evidence="3">Whole</tissue>
    </source>
</reference>
<dbReference type="Pfam" id="PF07713">
    <property type="entry name" value="DUF1604"/>
    <property type="match status" value="1"/>
</dbReference>
<evidence type="ECO:0000259" key="2">
    <source>
        <dbReference type="PROSITE" id="PS50174"/>
    </source>
</evidence>
<name>A0A6B2G5K6_MYXSQ</name>
<sequence length="203" mass="23028">MSSSDYENEANKSTNDKKFVDTNDYVLFGTPIELNEDELETGKKIMKMEDQVATDDKGRRRFHGAFTGGFSAGYFNSCGSEQGWAPSTFISSRSDRNTNDLQKPENFMDEEDFGEFGIAPKKYSAKSKFYNENKSIKSEIDQSMESHKVLRSIIPDDQLYNSLNIVRKATVGFDLMRKMGWKEGRGFGENVSIDKTNPKDSKV</sequence>
<dbReference type="PANTHER" id="PTHR13384:SF19">
    <property type="entry name" value="G PATCH DOMAIN-CONTAINING PROTEIN 1"/>
    <property type="match status" value="1"/>
</dbReference>
<dbReference type="GO" id="GO:0006397">
    <property type="term" value="P:mRNA processing"/>
    <property type="evidence" value="ECO:0007669"/>
    <property type="project" value="InterPro"/>
</dbReference>
<dbReference type="InterPro" id="IPR000467">
    <property type="entry name" value="G_patch_dom"/>
</dbReference>
<dbReference type="GO" id="GO:0005634">
    <property type="term" value="C:nucleus"/>
    <property type="evidence" value="ECO:0007669"/>
    <property type="project" value="TreeGrafter"/>
</dbReference>
<dbReference type="EMBL" id="GHBR01000439">
    <property type="protein sequence ID" value="NDJ96003.1"/>
    <property type="molecule type" value="Transcribed_RNA"/>
</dbReference>
<dbReference type="PROSITE" id="PS50174">
    <property type="entry name" value="G_PATCH"/>
    <property type="match status" value="1"/>
</dbReference>
<dbReference type="PANTHER" id="PTHR13384">
    <property type="entry name" value="G PATCH DOMAIN-CONTAINING PROTEIN 1"/>
    <property type="match status" value="1"/>
</dbReference>
<evidence type="ECO:0000313" key="3">
    <source>
        <dbReference type="EMBL" id="NDJ96003.1"/>
    </source>
</evidence>
<feature type="domain" description="G-patch" evidence="2">
    <location>
        <begin position="168"/>
        <end position="203"/>
    </location>
</feature>
<dbReference type="InterPro" id="IPR011666">
    <property type="entry name" value="DUF1604"/>
</dbReference>
<organism evidence="3">
    <name type="scientific">Myxobolus squamalis</name>
    <name type="common">Myxosporean</name>
    <dbReference type="NCBI Taxonomy" id="59785"/>
    <lineage>
        <taxon>Eukaryota</taxon>
        <taxon>Metazoa</taxon>
        <taxon>Cnidaria</taxon>
        <taxon>Myxozoa</taxon>
        <taxon>Myxosporea</taxon>
        <taxon>Bivalvulida</taxon>
        <taxon>Platysporina</taxon>
        <taxon>Myxobolidae</taxon>
        <taxon>Myxobolus</taxon>
    </lineage>
</organism>
<comment type="similarity">
    <text evidence="1">Belongs to the GPATCH1 family.</text>
</comment>
<protein>
    <submittedName>
        <fullName evidence="3">G patch domain-containing protein 1 (Trinotate prediction)</fullName>
    </submittedName>
</protein>
<proteinExistence type="inferred from homology"/>
<accession>A0A6B2G5K6</accession>
<dbReference type="Pfam" id="PF01585">
    <property type="entry name" value="G-patch"/>
    <property type="match status" value="1"/>
</dbReference>
<dbReference type="GO" id="GO:0003723">
    <property type="term" value="F:RNA binding"/>
    <property type="evidence" value="ECO:0007669"/>
    <property type="project" value="TreeGrafter"/>
</dbReference>
<evidence type="ECO:0000256" key="1">
    <source>
        <dbReference type="ARBA" id="ARBA00008600"/>
    </source>
</evidence>